<sequence>MEEFHSYKIKPISTLGNGAFGYVEKIELYNSGNKLCGFYARKLLNPQPEILESITLEEIKKRFIREV</sequence>
<evidence type="ECO:0000313" key="2">
    <source>
        <dbReference type="EMBL" id="OQX02952.1"/>
    </source>
</evidence>
<keyword evidence="1" id="KW-0547">Nucleotide-binding</keyword>
<feature type="non-terminal residue" evidence="2">
    <location>
        <position position="67"/>
    </location>
</feature>
<gene>
    <name evidence="2" type="ORF">BWK73_41000</name>
</gene>
<proteinExistence type="predicted"/>
<evidence type="ECO:0000256" key="1">
    <source>
        <dbReference type="PROSITE-ProRule" id="PRU10141"/>
    </source>
</evidence>
<organism evidence="2 3">
    <name type="scientific">Thiothrix lacustris</name>
    <dbReference type="NCBI Taxonomy" id="525917"/>
    <lineage>
        <taxon>Bacteria</taxon>
        <taxon>Pseudomonadati</taxon>
        <taxon>Pseudomonadota</taxon>
        <taxon>Gammaproteobacteria</taxon>
        <taxon>Thiotrichales</taxon>
        <taxon>Thiotrichaceae</taxon>
        <taxon>Thiothrix</taxon>
    </lineage>
</organism>
<dbReference type="Proteomes" id="UP000192491">
    <property type="component" value="Unassembled WGS sequence"/>
</dbReference>
<dbReference type="InterPro" id="IPR017441">
    <property type="entry name" value="Protein_kinase_ATP_BS"/>
</dbReference>
<dbReference type="AlphaFoldDB" id="A0A1Y1QDB7"/>
<feature type="binding site" evidence="1">
    <location>
        <position position="42"/>
    </location>
    <ligand>
        <name>ATP</name>
        <dbReference type="ChEBI" id="CHEBI:30616"/>
    </ligand>
</feature>
<evidence type="ECO:0000313" key="3">
    <source>
        <dbReference type="Proteomes" id="UP000192491"/>
    </source>
</evidence>
<keyword evidence="1" id="KW-0067">ATP-binding</keyword>
<dbReference type="GO" id="GO:0005524">
    <property type="term" value="F:ATP binding"/>
    <property type="evidence" value="ECO:0007669"/>
    <property type="project" value="UniProtKB-UniRule"/>
</dbReference>
<accession>A0A1Y1QDB7</accession>
<dbReference type="PROSITE" id="PS00107">
    <property type="entry name" value="PROTEIN_KINASE_ATP"/>
    <property type="match status" value="1"/>
</dbReference>
<comment type="caution">
    <text evidence="2">The sequence shown here is derived from an EMBL/GenBank/DDBJ whole genome shotgun (WGS) entry which is preliminary data.</text>
</comment>
<name>A0A1Y1QDB7_9GAMM</name>
<dbReference type="SUPFAM" id="SSF56112">
    <property type="entry name" value="Protein kinase-like (PK-like)"/>
    <property type="match status" value="1"/>
</dbReference>
<reference evidence="2 3" key="1">
    <citation type="submission" date="2017-01" db="EMBL/GenBank/DDBJ databases">
        <title>Novel large sulfur bacteria in the metagenomes of groundwater-fed chemosynthetic microbial mats in the Lake Huron basin.</title>
        <authorList>
            <person name="Sharrar A.M."/>
            <person name="Flood B.E."/>
            <person name="Bailey J.V."/>
            <person name="Jones D.S."/>
            <person name="Biddanda B."/>
            <person name="Ruberg S.A."/>
            <person name="Marcus D.N."/>
            <person name="Dick G.J."/>
        </authorList>
    </citation>
    <scope>NUCLEOTIDE SEQUENCE [LARGE SCALE GENOMIC DNA]</scope>
    <source>
        <strain evidence="2">A8</strain>
    </source>
</reference>
<evidence type="ECO:0008006" key="4">
    <source>
        <dbReference type="Google" id="ProtNLM"/>
    </source>
</evidence>
<dbReference type="InterPro" id="IPR011009">
    <property type="entry name" value="Kinase-like_dom_sf"/>
</dbReference>
<dbReference type="EMBL" id="MTEJ01000442">
    <property type="protein sequence ID" value="OQX02952.1"/>
    <property type="molecule type" value="Genomic_DNA"/>
</dbReference>
<protein>
    <recommendedName>
        <fullName evidence="4">Protein kinase domain-containing protein</fullName>
    </recommendedName>
</protein>